<accession>A0A6H1U6D9</accession>
<name>A0A6H1U6D9_9CYAN</name>
<feature type="region of interest" description="Disordered" evidence="1">
    <location>
        <begin position="1"/>
        <end position="22"/>
    </location>
</feature>
<dbReference type="AlphaFoldDB" id="A0A6H1U6D9"/>
<evidence type="ECO:0000313" key="2">
    <source>
        <dbReference type="EMBL" id="QIZ73720.1"/>
    </source>
</evidence>
<dbReference type="Proteomes" id="UP000500857">
    <property type="component" value="Chromosome"/>
</dbReference>
<evidence type="ECO:0000256" key="1">
    <source>
        <dbReference type="SAM" id="MobiDB-lite"/>
    </source>
</evidence>
<organism evidence="2 3">
    <name type="scientific">Oxynema aestuarii AP17</name>
    <dbReference type="NCBI Taxonomy" id="2064643"/>
    <lineage>
        <taxon>Bacteria</taxon>
        <taxon>Bacillati</taxon>
        <taxon>Cyanobacteriota</taxon>
        <taxon>Cyanophyceae</taxon>
        <taxon>Oscillatoriophycideae</taxon>
        <taxon>Oscillatoriales</taxon>
        <taxon>Oscillatoriaceae</taxon>
        <taxon>Oxynema</taxon>
        <taxon>Oxynema aestuarii</taxon>
    </lineage>
</organism>
<proteinExistence type="predicted"/>
<protein>
    <submittedName>
        <fullName evidence="2">Uncharacterized protein</fullName>
    </submittedName>
</protein>
<sequence length="22" mass="2479">MHAWGDNNRGQLGESLSDKFCI</sequence>
<keyword evidence="3" id="KW-1185">Reference proteome</keyword>
<reference evidence="2 3" key="1">
    <citation type="submission" date="2020-04" db="EMBL/GenBank/DDBJ databases">
        <authorList>
            <person name="Basu S."/>
            <person name="Maruthanayagam V."/>
            <person name="Chakraborty S."/>
            <person name="Pramanik A."/>
            <person name="Mukherjee J."/>
            <person name="Brink B."/>
        </authorList>
    </citation>
    <scope>NUCLEOTIDE SEQUENCE [LARGE SCALE GENOMIC DNA]</scope>
    <source>
        <strain evidence="2 3">AP17</strain>
    </source>
</reference>
<dbReference type="KEGG" id="oxy:HCG48_12415"/>
<gene>
    <name evidence="2" type="ORF">HCG48_12415</name>
</gene>
<dbReference type="EMBL" id="CP051167">
    <property type="protein sequence ID" value="QIZ73720.1"/>
    <property type="molecule type" value="Genomic_DNA"/>
</dbReference>
<evidence type="ECO:0000313" key="3">
    <source>
        <dbReference type="Proteomes" id="UP000500857"/>
    </source>
</evidence>